<reference evidence="4" key="2">
    <citation type="journal article" date="2007" name="Science">
        <title>Draft genome sequence of the sexually transmitted pathogen Trichomonas vaginalis.</title>
        <authorList>
            <person name="Carlton J.M."/>
            <person name="Hirt R.P."/>
            <person name="Silva J.C."/>
            <person name="Delcher A.L."/>
            <person name="Schatz M."/>
            <person name="Zhao Q."/>
            <person name="Wortman J.R."/>
            <person name="Bidwell S.L."/>
            <person name="Alsmark U.C.M."/>
            <person name="Besteiro S."/>
            <person name="Sicheritz-Ponten T."/>
            <person name="Noel C.J."/>
            <person name="Dacks J.B."/>
            <person name="Foster P.G."/>
            <person name="Simillion C."/>
            <person name="Van de Peer Y."/>
            <person name="Miranda-Saavedra D."/>
            <person name="Barton G.J."/>
            <person name="Westrop G.D."/>
            <person name="Mueller S."/>
            <person name="Dessi D."/>
            <person name="Fiori P.L."/>
            <person name="Ren Q."/>
            <person name="Paulsen I."/>
            <person name="Zhang H."/>
            <person name="Bastida-Corcuera F.D."/>
            <person name="Simoes-Barbosa A."/>
            <person name="Brown M.T."/>
            <person name="Hayes R.D."/>
            <person name="Mukherjee M."/>
            <person name="Okumura C.Y."/>
            <person name="Schneider R."/>
            <person name="Smith A.J."/>
            <person name="Vanacova S."/>
            <person name="Villalvazo M."/>
            <person name="Haas B.J."/>
            <person name="Pertea M."/>
            <person name="Feldblyum T.V."/>
            <person name="Utterback T.R."/>
            <person name="Shu C.L."/>
            <person name="Osoegawa K."/>
            <person name="de Jong P.J."/>
            <person name="Hrdy I."/>
            <person name="Horvathova L."/>
            <person name="Zubacova Z."/>
            <person name="Dolezal P."/>
            <person name="Malik S.B."/>
            <person name="Logsdon J.M. Jr."/>
            <person name="Henze K."/>
            <person name="Gupta A."/>
            <person name="Wang C.C."/>
            <person name="Dunne R.L."/>
            <person name="Upcroft J.A."/>
            <person name="Upcroft P."/>
            <person name="White O."/>
            <person name="Salzberg S.L."/>
            <person name="Tang P."/>
            <person name="Chiu C.-H."/>
            <person name="Lee Y.-S."/>
            <person name="Embley T.M."/>
            <person name="Coombs G.H."/>
            <person name="Mottram J.C."/>
            <person name="Tachezy J."/>
            <person name="Fraser-Liggett C.M."/>
            <person name="Johnson P.J."/>
        </authorList>
    </citation>
    <scope>NUCLEOTIDE SEQUENCE [LARGE SCALE GENOMIC DNA]</scope>
    <source>
        <strain evidence="4">G3</strain>
    </source>
</reference>
<dbReference type="SMART" id="SM00248">
    <property type="entry name" value="ANK"/>
    <property type="match status" value="1"/>
</dbReference>
<proteinExistence type="predicted"/>
<keyword evidence="5" id="KW-1185">Reference proteome</keyword>
<dbReference type="RefSeq" id="XP_001584136.1">
    <property type="nucleotide sequence ID" value="XM_001584086.1"/>
</dbReference>
<dbReference type="InterPro" id="IPR036770">
    <property type="entry name" value="Ankyrin_rpt-contain_sf"/>
</dbReference>
<dbReference type="InParanoid" id="A2D9C4"/>
<dbReference type="Gene3D" id="1.25.40.20">
    <property type="entry name" value="Ankyrin repeat-containing domain"/>
    <property type="match status" value="1"/>
</dbReference>
<organism evidence="4 5">
    <name type="scientific">Trichomonas vaginalis (strain ATCC PRA-98 / G3)</name>
    <dbReference type="NCBI Taxonomy" id="412133"/>
    <lineage>
        <taxon>Eukaryota</taxon>
        <taxon>Metamonada</taxon>
        <taxon>Parabasalia</taxon>
        <taxon>Trichomonadida</taxon>
        <taxon>Trichomonadidae</taxon>
        <taxon>Trichomonas</taxon>
    </lineage>
</organism>
<gene>
    <name evidence="4" type="ORF">TVAG_183870</name>
</gene>
<dbReference type="KEGG" id="tva:5468709"/>
<evidence type="ECO:0000256" key="1">
    <source>
        <dbReference type="ARBA" id="ARBA00022737"/>
    </source>
</evidence>
<dbReference type="PROSITE" id="PS50088">
    <property type="entry name" value="ANK_REPEAT"/>
    <property type="match status" value="1"/>
</dbReference>
<reference evidence="4" key="1">
    <citation type="submission" date="2006-10" db="EMBL/GenBank/DDBJ databases">
        <authorList>
            <person name="Amadeo P."/>
            <person name="Zhao Q."/>
            <person name="Wortman J."/>
            <person name="Fraser-Liggett C."/>
            <person name="Carlton J."/>
        </authorList>
    </citation>
    <scope>NUCLEOTIDE SEQUENCE</scope>
    <source>
        <strain evidence="4">G3</strain>
    </source>
</reference>
<dbReference type="PANTHER" id="PTHR24171:SF8">
    <property type="entry name" value="BRCA1-ASSOCIATED RING DOMAIN PROTEIN 1"/>
    <property type="match status" value="1"/>
</dbReference>
<dbReference type="VEuPathDB" id="TrichDB:TVAGG3_0770310"/>
<protein>
    <submittedName>
        <fullName evidence="4">Myosin-light-chain-phosphatase regulatory chain, putative</fullName>
    </submittedName>
</protein>
<sequence length="135" mass="15483">MELGAKIRLNSVLYAMNNTEESCLPQLFEIFHEKIDFDQCIRPILFGEITYSLTENHDCILSYGANINYLDENGNSPLIVAAENGLKSLIRYLIRNGADASIKNHQGKTAFDVCDKSIQTYMRKMMKKYNRVQTH</sequence>
<evidence type="ECO:0000256" key="2">
    <source>
        <dbReference type="ARBA" id="ARBA00023043"/>
    </source>
</evidence>
<accession>A2D9C4</accession>
<dbReference type="SUPFAM" id="SSF48403">
    <property type="entry name" value="Ankyrin repeat"/>
    <property type="match status" value="1"/>
</dbReference>
<evidence type="ECO:0000313" key="5">
    <source>
        <dbReference type="Proteomes" id="UP000001542"/>
    </source>
</evidence>
<name>A2D9C4_TRIV3</name>
<dbReference type="Proteomes" id="UP000001542">
    <property type="component" value="Unassembled WGS sequence"/>
</dbReference>
<evidence type="ECO:0000256" key="3">
    <source>
        <dbReference type="PROSITE-ProRule" id="PRU00023"/>
    </source>
</evidence>
<dbReference type="VEuPathDB" id="TrichDB:TVAG_183870"/>
<evidence type="ECO:0000313" key="4">
    <source>
        <dbReference type="EMBL" id="EAY23150.1"/>
    </source>
</evidence>
<dbReference type="AlphaFoldDB" id="A2D9C4"/>
<dbReference type="OrthoDB" id="19174at2759"/>
<dbReference type="Pfam" id="PF13857">
    <property type="entry name" value="Ank_5"/>
    <property type="match status" value="1"/>
</dbReference>
<keyword evidence="1" id="KW-0677">Repeat</keyword>
<feature type="repeat" description="ANK" evidence="3">
    <location>
        <begin position="73"/>
        <end position="105"/>
    </location>
</feature>
<keyword evidence="2 3" id="KW-0040">ANK repeat</keyword>
<dbReference type="STRING" id="5722.A2D9C4"/>
<dbReference type="PROSITE" id="PS50297">
    <property type="entry name" value="ANK_REP_REGION"/>
    <property type="match status" value="1"/>
</dbReference>
<dbReference type="SMR" id="A2D9C4"/>
<dbReference type="PANTHER" id="PTHR24171">
    <property type="entry name" value="ANKYRIN REPEAT DOMAIN-CONTAINING PROTEIN 39-RELATED"/>
    <property type="match status" value="1"/>
</dbReference>
<dbReference type="InterPro" id="IPR002110">
    <property type="entry name" value="Ankyrin_rpt"/>
</dbReference>
<dbReference type="EMBL" id="DS113180">
    <property type="protein sequence ID" value="EAY23150.1"/>
    <property type="molecule type" value="Genomic_DNA"/>
</dbReference>